<comment type="subunit">
    <text evidence="4 9">Homodimer.</text>
</comment>
<dbReference type="Pfam" id="PF00155">
    <property type="entry name" value="Aminotran_1_2"/>
    <property type="match status" value="1"/>
</dbReference>
<dbReference type="KEGG" id="kpd:CW740_09985"/>
<evidence type="ECO:0000313" key="13">
    <source>
        <dbReference type="Proteomes" id="UP000232693"/>
    </source>
</evidence>
<feature type="modified residue" description="N6-(pyridoxal phosphate)lysine" evidence="9 10">
    <location>
        <position position="236"/>
    </location>
</feature>
<dbReference type="GO" id="GO:0030170">
    <property type="term" value="F:pyridoxal phosphate binding"/>
    <property type="evidence" value="ECO:0007669"/>
    <property type="project" value="UniProtKB-UniRule"/>
</dbReference>
<dbReference type="InterPro" id="IPR004723">
    <property type="entry name" value="AONS_Archaea/Proteobacteria"/>
</dbReference>
<sequence length="389" mass="42601">MWQKLQARLEQRKAQDLLRHRLTLEGAQGVRIQAEGKEYLNFSSNDYLGLANHPKLIEAMQRAAKQYGVGSGASHLIIGHSDQHHALEEEIADFLGAERALLFSTGYMANYGVLTCLPEKNDLIIQDKLNHASLIDGGMASAAKMLRYAHADMDSFERQMKQPADSRLVVTDGVFSMDGDIAPLPELVSSCNKHKASLMVDDAHGFGVLGEQGKGSLEHFGLAQQSAAIYMATLGKALGGFGAVVAGSELLIESLIQFGRSYIYTTAMPAAVAAANRAGLKLFQEEAWRRQQLKKNIDYFRRLASEHDIPLMPSETAIQPVLIGRNDKTLAISRALKEAGILLVAIRPPTVPENSARLRVTLTAEHSTDDIDFLLEKLSDELKQANAQV</sequence>
<dbReference type="InterPro" id="IPR022834">
    <property type="entry name" value="AONS_Proteobacteria"/>
</dbReference>
<feature type="binding site" evidence="9">
    <location>
        <begin position="106"/>
        <end position="107"/>
    </location>
    <ligand>
        <name>pyridoxal 5'-phosphate</name>
        <dbReference type="ChEBI" id="CHEBI:597326"/>
    </ligand>
</feature>
<organism evidence="12 13">
    <name type="scientific">Kangiella profundi</name>
    <dbReference type="NCBI Taxonomy" id="1561924"/>
    <lineage>
        <taxon>Bacteria</taxon>
        <taxon>Pseudomonadati</taxon>
        <taxon>Pseudomonadota</taxon>
        <taxon>Gammaproteobacteria</taxon>
        <taxon>Kangiellales</taxon>
        <taxon>Kangiellaceae</taxon>
        <taxon>Kangiella</taxon>
    </lineage>
</organism>
<keyword evidence="13" id="KW-1185">Reference proteome</keyword>
<dbReference type="InterPro" id="IPR015421">
    <property type="entry name" value="PyrdxlP-dep_Trfase_major"/>
</dbReference>
<dbReference type="CDD" id="cd06454">
    <property type="entry name" value="KBL_like"/>
    <property type="match status" value="1"/>
</dbReference>
<gene>
    <name evidence="9 12" type="primary">bioF</name>
    <name evidence="12" type="ORF">CW740_09985</name>
</gene>
<dbReference type="InterPro" id="IPR001917">
    <property type="entry name" value="Aminotrans_II_pyridoxalP_BS"/>
</dbReference>
<protein>
    <recommendedName>
        <fullName evidence="9">8-amino-7-oxononanoate synthase</fullName>
        <shortName evidence="9">AONS</shortName>
        <ecNumber evidence="9">2.3.1.47</ecNumber>
    </recommendedName>
    <alternativeName>
        <fullName evidence="9">7-keto-8-amino-pelargonic acid synthase</fullName>
        <shortName evidence="9">7-KAP synthase</shortName>
        <shortName evidence="9">KAPA synthase</shortName>
    </alternativeName>
    <alternativeName>
        <fullName evidence="9">8-amino-7-ketopelargonate synthase</fullName>
    </alternativeName>
</protein>
<feature type="binding site" evidence="9">
    <location>
        <position position="176"/>
    </location>
    <ligand>
        <name>pyridoxal 5'-phosphate</name>
        <dbReference type="ChEBI" id="CHEBI:597326"/>
    </ligand>
</feature>
<feature type="binding site" evidence="9">
    <location>
        <position position="350"/>
    </location>
    <ligand>
        <name>substrate</name>
    </ligand>
</feature>
<name>A0A2K9AWP9_9GAMM</name>
<evidence type="ECO:0000256" key="2">
    <source>
        <dbReference type="ARBA" id="ARBA00004746"/>
    </source>
</evidence>
<evidence type="ECO:0000256" key="1">
    <source>
        <dbReference type="ARBA" id="ARBA00001933"/>
    </source>
</evidence>
<dbReference type="Gene3D" id="3.40.640.10">
    <property type="entry name" value="Type I PLP-dependent aspartate aminotransferase-like (Major domain)"/>
    <property type="match status" value="1"/>
</dbReference>
<evidence type="ECO:0000256" key="8">
    <source>
        <dbReference type="ARBA" id="ARBA00047715"/>
    </source>
</evidence>
<evidence type="ECO:0000259" key="11">
    <source>
        <dbReference type="Pfam" id="PF00155"/>
    </source>
</evidence>
<dbReference type="RefSeq" id="WP_106647358.1">
    <property type="nucleotide sequence ID" value="NZ_BMGO01000001.1"/>
</dbReference>
<comment type="cofactor">
    <cofactor evidence="1 9 10">
        <name>pyridoxal 5'-phosphate</name>
        <dbReference type="ChEBI" id="CHEBI:597326"/>
    </cofactor>
</comment>
<accession>A0A2K9AWP9</accession>
<comment type="catalytic activity">
    <reaction evidence="8 9">
        <text>6-carboxyhexanoyl-[ACP] + L-alanine + H(+) = (8S)-8-amino-7-oxononanoate + holo-[ACP] + CO2</text>
        <dbReference type="Rhea" id="RHEA:42288"/>
        <dbReference type="Rhea" id="RHEA-COMP:9685"/>
        <dbReference type="Rhea" id="RHEA-COMP:9955"/>
        <dbReference type="ChEBI" id="CHEBI:15378"/>
        <dbReference type="ChEBI" id="CHEBI:16526"/>
        <dbReference type="ChEBI" id="CHEBI:57972"/>
        <dbReference type="ChEBI" id="CHEBI:64479"/>
        <dbReference type="ChEBI" id="CHEBI:78846"/>
        <dbReference type="ChEBI" id="CHEBI:149468"/>
        <dbReference type="EC" id="2.3.1.47"/>
    </reaction>
</comment>
<evidence type="ECO:0000256" key="10">
    <source>
        <dbReference type="PIRSR" id="PIRSR604723-51"/>
    </source>
</evidence>
<evidence type="ECO:0000256" key="6">
    <source>
        <dbReference type="ARBA" id="ARBA00022756"/>
    </source>
</evidence>
<dbReference type="NCBIfam" id="TIGR00858">
    <property type="entry name" value="bioF"/>
    <property type="match status" value="1"/>
</dbReference>
<evidence type="ECO:0000256" key="7">
    <source>
        <dbReference type="ARBA" id="ARBA00022898"/>
    </source>
</evidence>
<dbReference type="GO" id="GO:0009102">
    <property type="term" value="P:biotin biosynthetic process"/>
    <property type="evidence" value="ECO:0007669"/>
    <property type="project" value="UniProtKB-UniRule"/>
</dbReference>
<dbReference type="InterPro" id="IPR050087">
    <property type="entry name" value="AON_synthase_class-II"/>
</dbReference>
<keyword evidence="7 9" id="KW-0663">Pyridoxal phosphate</keyword>
<feature type="binding site" evidence="9">
    <location>
        <position position="131"/>
    </location>
    <ligand>
        <name>substrate</name>
    </ligand>
</feature>
<proteinExistence type="inferred from homology"/>
<dbReference type="Proteomes" id="UP000232693">
    <property type="component" value="Chromosome"/>
</dbReference>
<dbReference type="PANTHER" id="PTHR13693">
    <property type="entry name" value="CLASS II AMINOTRANSFERASE/8-AMINO-7-OXONONANOATE SYNTHASE"/>
    <property type="match status" value="1"/>
</dbReference>
<comment type="similarity">
    <text evidence="3 9">Belongs to the class-II pyridoxal-phosphate-dependent aminotransferase family. BioF subfamily.</text>
</comment>
<evidence type="ECO:0000256" key="4">
    <source>
        <dbReference type="ARBA" id="ARBA00011738"/>
    </source>
</evidence>
<dbReference type="EMBL" id="CP025120">
    <property type="protein sequence ID" value="AUD79551.1"/>
    <property type="molecule type" value="Genomic_DNA"/>
</dbReference>
<reference evidence="12 13" key="1">
    <citation type="submission" date="2017-12" db="EMBL/GenBank/DDBJ databases">
        <title>Kangiella profundi FT102 completed genome.</title>
        <authorList>
            <person name="Xu J."/>
            <person name="Wang J."/>
            <person name="Lu Y."/>
        </authorList>
    </citation>
    <scope>NUCLEOTIDE SEQUENCE [LARGE SCALE GENOMIC DNA]</scope>
    <source>
        <strain evidence="12 13">FT102</strain>
    </source>
</reference>
<dbReference type="PANTHER" id="PTHR13693:SF100">
    <property type="entry name" value="8-AMINO-7-OXONONANOATE SYNTHASE"/>
    <property type="match status" value="1"/>
</dbReference>
<dbReference type="Gene3D" id="3.90.1150.10">
    <property type="entry name" value="Aspartate Aminotransferase, domain 1"/>
    <property type="match status" value="1"/>
</dbReference>
<keyword evidence="6 9" id="KW-0093">Biotin biosynthesis</keyword>
<dbReference type="HAMAP" id="MF_01693">
    <property type="entry name" value="BioF_aminotrans_2"/>
    <property type="match status" value="1"/>
</dbReference>
<comment type="pathway">
    <text evidence="2 9">Cofactor biosynthesis; biotin biosynthesis.</text>
</comment>
<dbReference type="OrthoDB" id="9807157at2"/>
<dbReference type="GO" id="GO:0008710">
    <property type="term" value="F:8-amino-7-oxononanoate synthase activity"/>
    <property type="evidence" value="ECO:0007669"/>
    <property type="project" value="UniProtKB-UniRule"/>
</dbReference>
<feature type="binding site" evidence="9">
    <location>
        <position position="19"/>
    </location>
    <ligand>
        <name>substrate</name>
    </ligand>
</feature>
<feature type="binding site" evidence="9">
    <location>
        <position position="233"/>
    </location>
    <ligand>
        <name>pyridoxal 5'-phosphate</name>
        <dbReference type="ChEBI" id="CHEBI:597326"/>
    </ligand>
</feature>
<dbReference type="PROSITE" id="PS00599">
    <property type="entry name" value="AA_TRANSFER_CLASS_2"/>
    <property type="match status" value="1"/>
</dbReference>
<evidence type="ECO:0000313" key="12">
    <source>
        <dbReference type="EMBL" id="AUD79551.1"/>
    </source>
</evidence>
<feature type="domain" description="Aminotransferase class I/classII large" evidence="11">
    <location>
        <begin position="38"/>
        <end position="378"/>
    </location>
</feature>
<dbReference type="AlphaFoldDB" id="A0A2K9AWP9"/>
<evidence type="ECO:0000256" key="3">
    <source>
        <dbReference type="ARBA" id="ARBA00010008"/>
    </source>
</evidence>
<evidence type="ECO:0000256" key="5">
    <source>
        <dbReference type="ARBA" id="ARBA00022679"/>
    </source>
</evidence>
<dbReference type="EC" id="2.3.1.47" evidence="9"/>
<dbReference type="UniPathway" id="UPA00078"/>
<comment type="function">
    <text evidence="9">Catalyzes the decarboxylative condensation of pimeloyl-[acyl-carrier protein] and L-alanine to produce 8-amino-7-oxononanoate (AON), [acyl-carrier protein], and carbon dioxide.</text>
</comment>
<dbReference type="SUPFAM" id="SSF53383">
    <property type="entry name" value="PLP-dependent transferases"/>
    <property type="match status" value="1"/>
</dbReference>
<dbReference type="InterPro" id="IPR015424">
    <property type="entry name" value="PyrdxlP-dep_Trfase"/>
</dbReference>
<keyword evidence="5 9" id="KW-0808">Transferase</keyword>
<evidence type="ECO:0000256" key="9">
    <source>
        <dbReference type="HAMAP-Rule" id="MF_01693"/>
    </source>
</evidence>
<dbReference type="InterPro" id="IPR004839">
    <property type="entry name" value="Aminotransferase_I/II_large"/>
</dbReference>
<dbReference type="InterPro" id="IPR015422">
    <property type="entry name" value="PyrdxlP-dep_Trfase_small"/>
</dbReference>
<feature type="binding site" evidence="9">
    <location>
        <position position="204"/>
    </location>
    <ligand>
        <name>pyridoxal 5'-phosphate</name>
        <dbReference type="ChEBI" id="CHEBI:597326"/>
    </ligand>
</feature>